<feature type="transmembrane region" description="Helical" evidence="1">
    <location>
        <begin position="75"/>
        <end position="100"/>
    </location>
</feature>
<dbReference type="EMBL" id="JAERSG010000001">
    <property type="protein sequence ID" value="MBL0746825.1"/>
    <property type="molecule type" value="Genomic_DNA"/>
</dbReference>
<comment type="caution">
    <text evidence="2">The sequence shown here is derived from an EMBL/GenBank/DDBJ whole genome shotgun (WGS) entry which is preliminary data.</text>
</comment>
<protein>
    <submittedName>
        <fullName evidence="2">DUF1772 domain-containing protein</fullName>
    </submittedName>
</protein>
<evidence type="ECO:0000256" key="1">
    <source>
        <dbReference type="SAM" id="Phobius"/>
    </source>
</evidence>
<gene>
    <name evidence="2" type="ORF">JI751_04315</name>
</gene>
<name>A0ABS1L5E3_9ACTN</name>
<keyword evidence="1" id="KW-0472">Membrane</keyword>
<feature type="transmembrane region" description="Helical" evidence="1">
    <location>
        <begin position="51"/>
        <end position="69"/>
    </location>
</feature>
<accession>A0ABS1L5E3</accession>
<sequence>MSTPAPWLLLVAAAHLGFQLTVDLVVYPALAEVGPERWERAHAAHSRRITPVVAVVYVPLVLVLGWAAVAEPRDFATWVAIAGGLLAVVATAAVAAPLHGRLSSGGADERSVLLDRLRRVDRVRTVGAAVCALGAVLLVA</sequence>
<evidence type="ECO:0000313" key="3">
    <source>
        <dbReference type="Proteomes" id="UP000636918"/>
    </source>
</evidence>
<keyword evidence="1" id="KW-1133">Transmembrane helix</keyword>
<dbReference type="RefSeq" id="WP_201933757.1">
    <property type="nucleotide sequence ID" value="NZ_JAERSG010000001.1"/>
</dbReference>
<keyword evidence="3" id="KW-1185">Reference proteome</keyword>
<organism evidence="2 3">
    <name type="scientific">Nocardioides baculatus</name>
    <dbReference type="NCBI Taxonomy" id="2801337"/>
    <lineage>
        <taxon>Bacteria</taxon>
        <taxon>Bacillati</taxon>
        <taxon>Actinomycetota</taxon>
        <taxon>Actinomycetes</taxon>
        <taxon>Propionibacteriales</taxon>
        <taxon>Nocardioidaceae</taxon>
        <taxon>Nocardioides</taxon>
    </lineage>
</organism>
<evidence type="ECO:0000313" key="2">
    <source>
        <dbReference type="EMBL" id="MBL0746825.1"/>
    </source>
</evidence>
<dbReference type="Proteomes" id="UP000636918">
    <property type="component" value="Unassembled WGS sequence"/>
</dbReference>
<keyword evidence="1" id="KW-0812">Transmembrane</keyword>
<feature type="transmembrane region" description="Helical" evidence="1">
    <location>
        <begin position="6"/>
        <end position="30"/>
    </location>
</feature>
<proteinExistence type="predicted"/>
<reference evidence="2 3" key="1">
    <citation type="submission" date="2021-01" db="EMBL/GenBank/DDBJ databases">
        <title>Genome seq and assembly of Nocardiodes sp. G10.</title>
        <authorList>
            <person name="Chhetri G."/>
        </authorList>
    </citation>
    <scope>NUCLEOTIDE SEQUENCE [LARGE SCALE GENOMIC DNA]</scope>
    <source>
        <strain evidence="2 3">G10</strain>
    </source>
</reference>